<dbReference type="EMBL" id="LASD01000011">
    <property type="protein sequence ID" value="KKL34816.1"/>
    <property type="molecule type" value="Genomic_DNA"/>
</dbReference>
<dbReference type="Proteomes" id="UP000034400">
    <property type="component" value="Unassembled WGS sequence"/>
</dbReference>
<evidence type="ECO:0000256" key="1">
    <source>
        <dbReference type="SAM" id="MobiDB-lite"/>
    </source>
</evidence>
<dbReference type="AlphaFoldDB" id="A0ABD4ANH2"/>
<sequence length="172" mass="18886">MQFVLDDECRWPSFVPSGFIDTEDASRTGAPSEHRELVDGPDQQIGGTLKDILVDDDDGQRQPPGAGKAAKLTVFVAAAIDNRICRTTSFLRVPQNIDGTRMGLRSPKYLPAAPSLQSRRFLRSELGRAPWTAQQNEGIFCVRITLELSQLANSIVPLVRSGTTAYPESDLE</sequence>
<organism evidence="2 3">
    <name type="scientific">Burkholderia contaminans LMG 23361</name>
    <dbReference type="NCBI Taxonomy" id="1334628"/>
    <lineage>
        <taxon>Bacteria</taxon>
        <taxon>Pseudomonadati</taxon>
        <taxon>Pseudomonadota</taxon>
        <taxon>Betaproteobacteria</taxon>
        <taxon>Burkholderiales</taxon>
        <taxon>Burkholderiaceae</taxon>
        <taxon>Burkholderia</taxon>
        <taxon>Burkholderia cepacia complex</taxon>
    </lineage>
</organism>
<reference evidence="2 3" key="1">
    <citation type="submission" date="2015-03" db="EMBL/GenBank/DDBJ databases">
        <title>Draft genome sequences of the Burkholderia contaminans strains LMG 23361 and FFH2055 and Burkholderia cenocepacia K56-2.</title>
        <authorList>
            <person name="Bloodworth R.A."/>
            <person name="Selin C."/>
            <person name="Lopez De Volder M.A."/>
            <person name="Degrossi J."/>
            <person name="Drevinek P."/>
            <person name="Galanternik L."/>
            <person name="Cardona S.T."/>
        </authorList>
    </citation>
    <scope>NUCLEOTIDE SEQUENCE [LARGE SCALE GENOMIC DNA]</scope>
    <source>
        <strain evidence="2 3">LMG 23361</strain>
    </source>
</reference>
<evidence type="ECO:0000313" key="3">
    <source>
        <dbReference type="Proteomes" id="UP000034400"/>
    </source>
</evidence>
<gene>
    <name evidence="2" type="ORF">WR31_25860</name>
</gene>
<name>A0ABD4ANH2_9BURK</name>
<feature type="region of interest" description="Disordered" evidence="1">
    <location>
        <begin position="22"/>
        <end position="42"/>
    </location>
</feature>
<comment type="caution">
    <text evidence="2">The sequence shown here is derived from an EMBL/GenBank/DDBJ whole genome shotgun (WGS) entry which is preliminary data.</text>
</comment>
<accession>A0ABD4ANH2</accession>
<protein>
    <submittedName>
        <fullName evidence="2">Uncharacterized protein</fullName>
    </submittedName>
</protein>
<evidence type="ECO:0000313" key="2">
    <source>
        <dbReference type="EMBL" id="KKL34816.1"/>
    </source>
</evidence>
<proteinExistence type="predicted"/>